<dbReference type="SUPFAM" id="SSF52540">
    <property type="entry name" value="P-loop containing nucleoside triphosphate hydrolases"/>
    <property type="match status" value="1"/>
</dbReference>
<dbReference type="InterPro" id="IPR003593">
    <property type="entry name" value="AAA+_ATPase"/>
</dbReference>
<dbReference type="InterPro" id="IPR039421">
    <property type="entry name" value="Type_1_exporter"/>
</dbReference>
<dbReference type="Gene3D" id="1.20.1560.10">
    <property type="entry name" value="ABC transporter type 1, transmembrane domain"/>
    <property type="match status" value="1"/>
</dbReference>
<sequence length="581" mass="67678">MKQKKEILRLIIYDYVFKINYVRMLIIPSIAFIFISQGLELFLTHHLGIVGECFINDNKYDYKSIITIHIICILLNCFFEEIQGFVFTGPVKRIYRLCYLKLFEFFISLEYEEFSKFGAGAIHSAIERYANSLSIFIEQLILKVLPLIVIIVLDSIYIYCMLGSAPFLILSFSIYIYIIITISITKWRNKIRRVLVKDIDKVSLKIYDRLLNHNQILAFDNIHFEIDYMNNYLIPMEKKNVILFRSMYLLNFIQKLILFISFGTILICGFYSILMDRIPNALFTSYITLQLQLTSKLAKLGCIYNKITTAFTDIKLYHEQVDLLNYSNEEELIDIANFSHEIDFQNVGYSVKNSLLQKNITLKIKKGEKICIVGRNGVGKSTFIKSLLRFVDYTGKISVDGYNIKNVSKNSLRKILGYVPQDSMLFNETVEYNIKYGNHCCNNIEMIDRCKEFKTHESFIKLSDGYSTLVGESAKSISGGERQRVYLMRILLKNAPILLLDEPTSNIDKTTESFILDSLLEKMKDKTILIILHNLDHLKLFAKILYLNTPDKTHEYGTFDELILKEEGFYEFYSDSKSKKD</sequence>
<dbReference type="EMBL" id="SBIQ01000061">
    <property type="protein sequence ID" value="KAF7683685.1"/>
    <property type="molecule type" value="Genomic_DNA"/>
</dbReference>
<dbReference type="Pfam" id="PF00005">
    <property type="entry name" value="ABC_tran"/>
    <property type="match status" value="1"/>
</dbReference>
<evidence type="ECO:0000256" key="2">
    <source>
        <dbReference type="ARBA" id="ARBA00022692"/>
    </source>
</evidence>
<keyword evidence="11" id="KW-1185">Reference proteome</keyword>
<evidence type="ECO:0000256" key="3">
    <source>
        <dbReference type="ARBA" id="ARBA00022741"/>
    </source>
</evidence>
<dbReference type="PROSITE" id="PS50893">
    <property type="entry name" value="ABC_TRANSPORTER_2"/>
    <property type="match status" value="1"/>
</dbReference>
<comment type="subcellular location">
    <subcellularLocation>
        <location evidence="1">Membrane</location>
        <topology evidence="1">Multi-pass membrane protein</topology>
    </subcellularLocation>
</comment>
<dbReference type="SMART" id="SM00382">
    <property type="entry name" value="AAA"/>
    <property type="match status" value="1"/>
</dbReference>
<accession>A0ABQ7HZU9</accession>
<feature type="transmembrane region" description="Helical" evidence="7">
    <location>
        <begin position="62"/>
        <end position="79"/>
    </location>
</feature>
<evidence type="ECO:0000256" key="6">
    <source>
        <dbReference type="ARBA" id="ARBA00023136"/>
    </source>
</evidence>
<dbReference type="PROSITE" id="PS50929">
    <property type="entry name" value="ABC_TM1F"/>
    <property type="match status" value="1"/>
</dbReference>
<keyword evidence="4" id="KW-0067">ATP-binding</keyword>
<dbReference type="InterPro" id="IPR011527">
    <property type="entry name" value="ABC1_TM_dom"/>
</dbReference>
<keyword evidence="5 7" id="KW-1133">Transmembrane helix</keyword>
<dbReference type="PANTHER" id="PTHR24221:SF503">
    <property type="entry name" value="MITOCHONDRIAL POTASSIUM CHANNEL ATP-BINDING SUBUNIT"/>
    <property type="match status" value="1"/>
</dbReference>
<evidence type="ECO:0000313" key="11">
    <source>
        <dbReference type="Proteomes" id="UP001516464"/>
    </source>
</evidence>
<feature type="transmembrane region" description="Helical" evidence="7">
    <location>
        <begin position="248"/>
        <end position="274"/>
    </location>
</feature>
<evidence type="ECO:0000256" key="7">
    <source>
        <dbReference type="SAM" id="Phobius"/>
    </source>
</evidence>
<organism evidence="10 11">
    <name type="scientific">Astathelohania contejeani</name>
    <dbReference type="NCBI Taxonomy" id="164912"/>
    <lineage>
        <taxon>Eukaryota</taxon>
        <taxon>Fungi</taxon>
        <taxon>Fungi incertae sedis</taxon>
        <taxon>Microsporidia</taxon>
        <taxon>Astathelohaniidae</taxon>
        <taxon>Astathelohania</taxon>
    </lineage>
</organism>
<feature type="domain" description="ABC transmembrane type-1" evidence="9">
    <location>
        <begin position="70"/>
        <end position="309"/>
    </location>
</feature>
<keyword evidence="6 7" id="KW-0472">Membrane</keyword>
<reference evidence="10 11" key="1">
    <citation type="submission" date="2019-01" db="EMBL/GenBank/DDBJ databases">
        <title>Genomes sequencing and comparative genomics of infectious freshwater microsporidia, Cucumispora dikerogammari and Thelohania contejeani.</title>
        <authorList>
            <person name="Cormier A."/>
            <person name="Giraud I."/>
            <person name="Wattier R."/>
            <person name="Teixeira M."/>
            <person name="Grandjean F."/>
            <person name="Rigaud T."/>
            <person name="Cordaux R."/>
        </authorList>
    </citation>
    <scope>NUCLEOTIDE SEQUENCE [LARGE SCALE GENOMIC DNA]</scope>
    <source>
        <strain evidence="10">T1</strain>
        <tissue evidence="10">Spores</tissue>
    </source>
</reference>
<gene>
    <name evidence="10" type="primary">ABCB25_1</name>
    <name evidence="10" type="ORF">TCON_1108</name>
</gene>
<name>A0ABQ7HZU9_9MICR</name>
<dbReference type="Proteomes" id="UP001516464">
    <property type="component" value="Unassembled WGS sequence"/>
</dbReference>
<feature type="transmembrane region" description="Helical" evidence="7">
    <location>
        <begin position="140"/>
        <end position="159"/>
    </location>
</feature>
<keyword evidence="2 7" id="KW-0812">Transmembrane</keyword>
<evidence type="ECO:0000256" key="5">
    <source>
        <dbReference type="ARBA" id="ARBA00022989"/>
    </source>
</evidence>
<feature type="transmembrane region" description="Helical" evidence="7">
    <location>
        <begin position="21"/>
        <end position="42"/>
    </location>
</feature>
<feature type="transmembrane region" description="Helical" evidence="7">
    <location>
        <begin position="165"/>
        <end position="184"/>
    </location>
</feature>
<dbReference type="InterPro" id="IPR027417">
    <property type="entry name" value="P-loop_NTPase"/>
</dbReference>
<proteinExistence type="predicted"/>
<comment type="caution">
    <text evidence="10">The sequence shown here is derived from an EMBL/GenBank/DDBJ whole genome shotgun (WGS) entry which is preliminary data.</text>
</comment>
<evidence type="ECO:0000259" key="9">
    <source>
        <dbReference type="PROSITE" id="PS50929"/>
    </source>
</evidence>
<protein>
    <submittedName>
        <fullName evidence="10">ABC transporter B family member 25</fullName>
    </submittedName>
</protein>
<evidence type="ECO:0000256" key="4">
    <source>
        <dbReference type="ARBA" id="ARBA00022840"/>
    </source>
</evidence>
<evidence type="ECO:0000256" key="1">
    <source>
        <dbReference type="ARBA" id="ARBA00004141"/>
    </source>
</evidence>
<dbReference type="SUPFAM" id="SSF90123">
    <property type="entry name" value="ABC transporter transmembrane region"/>
    <property type="match status" value="1"/>
</dbReference>
<feature type="domain" description="ABC transporter" evidence="8">
    <location>
        <begin position="342"/>
        <end position="575"/>
    </location>
</feature>
<dbReference type="InterPro" id="IPR003439">
    <property type="entry name" value="ABC_transporter-like_ATP-bd"/>
</dbReference>
<evidence type="ECO:0000313" key="10">
    <source>
        <dbReference type="EMBL" id="KAF7683685.1"/>
    </source>
</evidence>
<dbReference type="InterPro" id="IPR036640">
    <property type="entry name" value="ABC1_TM_sf"/>
</dbReference>
<dbReference type="Gene3D" id="3.40.50.300">
    <property type="entry name" value="P-loop containing nucleotide triphosphate hydrolases"/>
    <property type="match status" value="1"/>
</dbReference>
<evidence type="ECO:0000259" key="8">
    <source>
        <dbReference type="PROSITE" id="PS50893"/>
    </source>
</evidence>
<keyword evidence="3" id="KW-0547">Nucleotide-binding</keyword>
<dbReference type="PANTHER" id="PTHR24221">
    <property type="entry name" value="ATP-BINDING CASSETTE SUB-FAMILY B"/>
    <property type="match status" value="1"/>
</dbReference>
<dbReference type="Pfam" id="PF00664">
    <property type="entry name" value="ABC_membrane"/>
    <property type="match status" value="1"/>
</dbReference>